<dbReference type="OrthoDB" id="2154091at2759"/>
<dbReference type="RefSeq" id="XP_035325615.1">
    <property type="nucleotide sequence ID" value="XM_035462685.1"/>
</dbReference>
<feature type="domain" description="Xylanolytic transcriptional activator regulatory" evidence="8">
    <location>
        <begin position="221"/>
        <end position="307"/>
    </location>
</feature>
<reference evidence="9" key="1">
    <citation type="submission" date="2020-03" db="EMBL/GenBank/DDBJ databases">
        <title>Site-based positive gene gene selection in Geosmithia morbida across the United States reveals a broad range of putative effectors and factors for local host and environmental adapation.</title>
        <authorList>
            <person name="Onufrak A."/>
            <person name="Murdoch R.W."/>
            <person name="Gazis R."/>
            <person name="Huff M."/>
            <person name="Staton M."/>
            <person name="Klingeman W."/>
            <person name="Hadziabdic D."/>
        </authorList>
    </citation>
    <scope>NUCLEOTIDE SEQUENCE</scope>
    <source>
        <strain evidence="9">1262</strain>
    </source>
</reference>
<comment type="caution">
    <text evidence="9">The sequence shown here is derived from an EMBL/GenBank/DDBJ whole genome shotgun (WGS) entry which is preliminary data.</text>
</comment>
<keyword evidence="3" id="KW-0805">Transcription regulation</keyword>
<dbReference type="PANTHER" id="PTHR31313">
    <property type="entry name" value="TY1 ENHANCER ACTIVATOR"/>
    <property type="match status" value="1"/>
</dbReference>
<name>A0A9P5D455_9HYPO</name>
<feature type="compositionally biased region" description="Basic residues" evidence="7">
    <location>
        <begin position="1"/>
        <end position="13"/>
    </location>
</feature>
<keyword evidence="5" id="KW-0804">Transcription</keyword>
<keyword evidence="10" id="KW-1185">Reference proteome</keyword>
<protein>
    <submittedName>
        <fullName evidence="9">Fungal trans</fullName>
    </submittedName>
</protein>
<evidence type="ECO:0000256" key="2">
    <source>
        <dbReference type="ARBA" id="ARBA00022833"/>
    </source>
</evidence>
<evidence type="ECO:0000259" key="8">
    <source>
        <dbReference type="SMART" id="SM00906"/>
    </source>
</evidence>
<evidence type="ECO:0000256" key="4">
    <source>
        <dbReference type="ARBA" id="ARBA00023125"/>
    </source>
</evidence>
<dbReference type="GO" id="GO:0008270">
    <property type="term" value="F:zinc ion binding"/>
    <property type="evidence" value="ECO:0007669"/>
    <property type="project" value="InterPro"/>
</dbReference>
<gene>
    <name evidence="9" type="ORF">GMORB2_0700</name>
</gene>
<dbReference type="AlphaFoldDB" id="A0A9P5D455"/>
<keyword evidence="4" id="KW-0238">DNA-binding</keyword>
<evidence type="ECO:0000256" key="7">
    <source>
        <dbReference type="SAM" id="MobiDB-lite"/>
    </source>
</evidence>
<evidence type="ECO:0000256" key="1">
    <source>
        <dbReference type="ARBA" id="ARBA00022723"/>
    </source>
</evidence>
<dbReference type="Pfam" id="PF04082">
    <property type="entry name" value="Fungal_trans"/>
    <property type="match status" value="1"/>
</dbReference>
<dbReference type="InterPro" id="IPR051615">
    <property type="entry name" value="Transcr_Regulatory_Elem"/>
</dbReference>
<accession>A0A9P5D455</accession>
<dbReference type="SMART" id="SM00906">
    <property type="entry name" value="Fungal_trans"/>
    <property type="match status" value="1"/>
</dbReference>
<evidence type="ECO:0000313" key="9">
    <source>
        <dbReference type="EMBL" id="KAF4126963.1"/>
    </source>
</evidence>
<dbReference type="GO" id="GO:0006351">
    <property type="term" value="P:DNA-templated transcription"/>
    <property type="evidence" value="ECO:0007669"/>
    <property type="project" value="InterPro"/>
</dbReference>
<proteinExistence type="predicted"/>
<dbReference type="CDD" id="cd12148">
    <property type="entry name" value="fungal_TF_MHR"/>
    <property type="match status" value="1"/>
</dbReference>
<evidence type="ECO:0000256" key="5">
    <source>
        <dbReference type="ARBA" id="ARBA00023163"/>
    </source>
</evidence>
<sequence>MSEKKKKEKKKEKKILTSVSSHPTADRRVKSNLPPSAPEVNSLQEDEDAGQLSEGSAENEKDPMAQLTGLVGRLAVVDDGQLHYFGSQSSLNLPREADSSGTAAPLIPRLKVESQGVAAARQLGTSVDVAVELQEHLLDLYWRWQNPWNYIVHKGAFLRSRRGQDDGRYCSPGLLSAMFAIAARFSDRVELRSVPDDPSTAGNAFCEQAKILLLYESEAPSVTTVQAAAILALRIMSDGREALGWLYCDCSRWVSPGLIGEDEIEVRKVTWWGCYVVDKLFASGLGRPSSIQNSGITCPKPTIDQDEYSPWLPVTNEGDKSSSLGAHSHITSTARYVSECMLIACEAIEAIYAPNSQLSSGEIDEIVSRADVNLRAYYTALPTYLRLPLSPKVATLPHIYLFQRPDPHRTPSSIYTSGTDNDQRQIPIAGVHLSYAAGVIHLIDARPSNPQRGSAIRNLAISINTLQDLRTAWCAWADRCLRGLQAMSRQWYRCDLSELRSCTGYDLRAAEQVLPTNGMAAASVPVPLETADSFRVAETADDAYGAFSGAVDSDKYQDEMQQWFLDNQDYLWNIPFDFNDSGASEFPLKGVSE</sequence>
<dbReference type="InterPro" id="IPR007219">
    <property type="entry name" value="XnlR_reg_dom"/>
</dbReference>
<dbReference type="EMBL" id="JAANYQ010000001">
    <property type="protein sequence ID" value="KAF4126963.1"/>
    <property type="molecule type" value="Genomic_DNA"/>
</dbReference>
<organism evidence="9 10">
    <name type="scientific">Geosmithia morbida</name>
    <dbReference type="NCBI Taxonomy" id="1094350"/>
    <lineage>
        <taxon>Eukaryota</taxon>
        <taxon>Fungi</taxon>
        <taxon>Dikarya</taxon>
        <taxon>Ascomycota</taxon>
        <taxon>Pezizomycotina</taxon>
        <taxon>Sordariomycetes</taxon>
        <taxon>Hypocreomycetidae</taxon>
        <taxon>Hypocreales</taxon>
        <taxon>Bionectriaceae</taxon>
        <taxon>Geosmithia</taxon>
    </lineage>
</organism>
<dbReference type="Proteomes" id="UP000749293">
    <property type="component" value="Unassembled WGS sequence"/>
</dbReference>
<evidence type="ECO:0000313" key="10">
    <source>
        <dbReference type="Proteomes" id="UP000749293"/>
    </source>
</evidence>
<dbReference type="GeneID" id="55966930"/>
<keyword evidence="1" id="KW-0479">Metal-binding</keyword>
<dbReference type="PANTHER" id="PTHR31313:SF81">
    <property type="entry name" value="TY1 ENHANCER ACTIVATOR"/>
    <property type="match status" value="1"/>
</dbReference>
<evidence type="ECO:0000256" key="3">
    <source>
        <dbReference type="ARBA" id="ARBA00023015"/>
    </source>
</evidence>
<dbReference type="GO" id="GO:0003677">
    <property type="term" value="F:DNA binding"/>
    <property type="evidence" value="ECO:0007669"/>
    <property type="project" value="UniProtKB-KW"/>
</dbReference>
<keyword evidence="2" id="KW-0862">Zinc</keyword>
<keyword evidence="6" id="KW-0539">Nucleus</keyword>
<feature type="region of interest" description="Disordered" evidence="7">
    <location>
        <begin position="1"/>
        <end position="61"/>
    </location>
</feature>
<evidence type="ECO:0000256" key="6">
    <source>
        <dbReference type="ARBA" id="ARBA00023242"/>
    </source>
</evidence>